<evidence type="ECO:0000313" key="2">
    <source>
        <dbReference type="Proteomes" id="UP000054166"/>
    </source>
</evidence>
<dbReference type="InParanoid" id="A0A0C3FGM2"/>
<reference evidence="2" key="2">
    <citation type="submission" date="2015-01" db="EMBL/GenBank/DDBJ databases">
        <title>Evolutionary Origins and Diversification of the Mycorrhizal Mutualists.</title>
        <authorList>
            <consortium name="DOE Joint Genome Institute"/>
            <consortium name="Mycorrhizal Genomics Consortium"/>
            <person name="Kohler A."/>
            <person name="Kuo A."/>
            <person name="Nagy L.G."/>
            <person name="Floudas D."/>
            <person name="Copeland A."/>
            <person name="Barry K.W."/>
            <person name="Cichocki N."/>
            <person name="Veneault-Fourrey C."/>
            <person name="LaButti K."/>
            <person name="Lindquist E.A."/>
            <person name="Lipzen A."/>
            <person name="Lundell T."/>
            <person name="Morin E."/>
            <person name="Murat C."/>
            <person name="Riley R."/>
            <person name="Ohm R."/>
            <person name="Sun H."/>
            <person name="Tunlid A."/>
            <person name="Henrissat B."/>
            <person name="Grigoriev I.V."/>
            <person name="Hibbett D.S."/>
            <person name="Martin F."/>
        </authorList>
    </citation>
    <scope>NUCLEOTIDE SEQUENCE [LARGE SCALE GENOMIC DNA]</scope>
    <source>
        <strain evidence="2">F 1598</strain>
    </source>
</reference>
<name>A0A0C3FGM2_PILCF</name>
<reference evidence="1 2" key="1">
    <citation type="submission" date="2014-04" db="EMBL/GenBank/DDBJ databases">
        <authorList>
            <consortium name="DOE Joint Genome Institute"/>
            <person name="Kuo A."/>
            <person name="Tarkka M."/>
            <person name="Buscot F."/>
            <person name="Kohler A."/>
            <person name="Nagy L.G."/>
            <person name="Floudas D."/>
            <person name="Copeland A."/>
            <person name="Barry K.W."/>
            <person name="Cichocki N."/>
            <person name="Veneault-Fourrey C."/>
            <person name="LaButti K."/>
            <person name="Lindquist E.A."/>
            <person name="Lipzen A."/>
            <person name="Lundell T."/>
            <person name="Morin E."/>
            <person name="Murat C."/>
            <person name="Sun H."/>
            <person name="Tunlid A."/>
            <person name="Henrissat B."/>
            <person name="Grigoriev I.V."/>
            <person name="Hibbett D.S."/>
            <person name="Martin F."/>
            <person name="Nordberg H.P."/>
            <person name="Cantor M.N."/>
            <person name="Hua S.X."/>
        </authorList>
    </citation>
    <scope>NUCLEOTIDE SEQUENCE [LARGE SCALE GENOMIC DNA]</scope>
    <source>
        <strain evidence="1 2">F 1598</strain>
    </source>
</reference>
<evidence type="ECO:0000313" key="1">
    <source>
        <dbReference type="EMBL" id="KIM78984.1"/>
    </source>
</evidence>
<dbReference type="AlphaFoldDB" id="A0A0C3FGM2"/>
<dbReference type="STRING" id="765440.A0A0C3FGM2"/>
<organism evidence="1 2">
    <name type="scientific">Piloderma croceum (strain F 1598)</name>
    <dbReference type="NCBI Taxonomy" id="765440"/>
    <lineage>
        <taxon>Eukaryota</taxon>
        <taxon>Fungi</taxon>
        <taxon>Dikarya</taxon>
        <taxon>Basidiomycota</taxon>
        <taxon>Agaricomycotina</taxon>
        <taxon>Agaricomycetes</taxon>
        <taxon>Agaricomycetidae</taxon>
        <taxon>Atheliales</taxon>
        <taxon>Atheliaceae</taxon>
        <taxon>Piloderma</taxon>
    </lineage>
</organism>
<gene>
    <name evidence="1" type="ORF">PILCRDRAFT_823836</name>
</gene>
<dbReference type="Proteomes" id="UP000054166">
    <property type="component" value="Unassembled WGS sequence"/>
</dbReference>
<dbReference type="OrthoDB" id="2789670at2759"/>
<dbReference type="HOGENOM" id="CLU_2671937_0_0_1"/>
<keyword evidence="2" id="KW-1185">Reference proteome</keyword>
<proteinExistence type="predicted"/>
<protein>
    <submittedName>
        <fullName evidence="1">Uncharacterized protein</fullName>
    </submittedName>
</protein>
<sequence length="75" mass="7952">MAAESVQGCSWRTGRCSILSTFDIFPPLDEFGNPVKLQATMSPGVLSFPIPFKCIIKPRSDAAAALIHGDSVDAA</sequence>
<accession>A0A0C3FGM2</accession>
<dbReference type="EMBL" id="KN833012">
    <property type="protein sequence ID" value="KIM78984.1"/>
    <property type="molecule type" value="Genomic_DNA"/>
</dbReference>